<dbReference type="Pfam" id="PF02654">
    <property type="entry name" value="CobS"/>
    <property type="match status" value="1"/>
</dbReference>
<feature type="region of interest" description="Disordered" evidence="20">
    <location>
        <begin position="1"/>
        <end position="24"/>
    </location>
</feature>
<evidence type="ECO:0000256" key="7">
    <source>
        <dbReference type="ARBA" id="ARBA00022475"/>
    </source>
</evidence>
<comment type="pathway">
    <text evidence="3 19">Cofactor biosynthesis; adenosylcobalamin biosynthesis; adenosylcobalamin from cob(II)yrinate a,c-diamide: step 7/7.</text>
</comment>
<keyword evidence="8 19" id="KW-0169">Cobalamin biosynthesis</keyword>
<dbReference type="PANTHER" id="PTHR34148:SF1">
    <property type="entry name" value="ADENOSYLCOBINAMIDE-GDP RIBAZOLETRANSFERASE"/>
    <property type="match status" value="1"/>
</dbReference>
<gene>
    <name evidence="19" type="primary">cobS</name>
    <name evidence="21" type="ORF">EDD55_101470</name>
</gene>
<evidence type="ECO:0000313" key="21">
    <source>
        <dbReference type="EMBL" id="TCS65136.1"/>
    </source>
</evidence>
<name>A0A4R3JIM6_9PROT</name>
<organism evidence="21 22">
    <name type="scientific">Varunaivibrio sulfuroxidans</name>
    <dbReference type="NCBI Taxonomy" id="1773489"/>
    <lineage>
        <taxon>Bacteria</taxon>
        <taxon>Pseudomonadati</taxon>
        <taxon>Pseudomonadota</taxon>
        <taxon>Alphaproteobacteria</taxon>
        <taxon>Rhodospirillales</taxon>
        <taxon>Magnetovibrionaceae</taxon>
        <taxon>Varunaivibrio</taxon>
    </lineage>
</organism>
<comment type="catalytic activity">
    <reaction evidence="17 19">
        <text>alpha-ribazole + adenosylcob(III)inamide-GDP = adenosylcob(III)alamin + GMP + H(+)</text>
        <dbReference type="Rhea" id="RHEA:16049"/>
        <dbReference type="ChEBI" id="CHEBI:10329"/>
        <dbReference type="ChEBI" id="CHEBI:15378"/>
        <dbReference type="ChEBI" id="CHEBI:18408"/>
        <dbReference type="ChEBI" id="CHEBI:58115"/>
        <dbReference type="ChEBI" id="CHEBI:60487"/>
        <dbReference type="EC" id="2.7.8.26"/>
    </reaction>
</comment>
<evidence type="ECO:0000256" key="15">
    <source>
        <dbReference type="ARBA" id="ARBA00032605"/>
    </source>
</evidence>
<keyword evidence="12 19" id="KW-1133">Transmembrane helix</keyword>
<feature type="transmembrane region" description="Helical" evidence="19">
    <location>
        <begin position="27"/>
        <end position="46"/>
    </location>
</feature>
<dbReference type="GO" id="GO:0005886">
    <property type="term" value="C:plasma membrane"/>
    <property type="evidence" value="ECO:0007669"/>
    <property type="project" value="UniProtKB-SubCell"/>
</dbReference>
<evidence type="ECO:0000256" key="14">
    <source>
        <dbReference type="ARBA" id="ARBA00025228"/>
    </source>
</evidence>
<keyword evidence="10 19" id="KW-0812">Transmembrane</keyword>
<proteinExistence type="inferred from homology"/>
<dbReference type="GO" id="GO:0008818">
    <property type="term" value="F:cobalamin 5'-phosphate synthase activity"/>
    <property type="evidence" value="ECO:0007669"/>
    <property type="project" value="UniProtKB-UniRule"/>
</dbReference>
<keyword evidence="9 19" id="KW-0808">Transferase</keyword>
<reference evidence="21 22" key="1">
    <citation type="submission" date="2019-03" db="EMBL/GenBank/DDBJ databases">
        <title>Genomic Encyclopedia of Type Strains, Phase IV (KMG-IV): sequencing the most valuable type-strain genomes for metagenomic binning, comparative biology and taxonomic classification.</title>
        <authorList>
            <person name="Goeker M."/>
        </authorList>
    </citation>
    <scope>NUCLEOTIDE SEQUENCE [LARGE SCALE GENOMIC DNA]</scope>
    <source>
        <strain evidence="21 22">DSM 101688</strain>
    </source>
</reference>
<dbReference type="InterPro" id="IPR003805">
    <property type="entry name" value="CobS"/>
</dbReference>
<feature type="transmembrane region" description="Helical" evidence="19">
    <location>
        <begin position="209"/>
        <end position="226"/>
    </location>
</feature>
<feature type="transmembrane region" description="Helical" evidence="19">
    <location>
        <begin position="92"/>
        <end position="111"/>
    </location>
</feature>
<evidence type="ECO:0000256" key="12">
    <source>
        <dbReference type="ARBA" id="ARBA00022989"/>
    </source>
</evidence>
<comment type="function">
    <text evidence="14 19">Joins adenosylcobinamide-GDP and alpha-ribazole to generate adenosylcobalamin (Ado-cobalamin). Also synthesizes adenosylcobalamin 5'-phosphate from adenosylcobinamide-GDP and alpha-ribazole 5'-phosphate.</text>
</comment>
<feature type="transmembrane region" description="Helical" evidence="19">
    <location>
        <begin position="67"/>
        <end position="86"/>
    </location>
</feature>
<evidence type="ECO:0000256" key="17">
    <source>
        <dbReference type="ARBA" id="ARBA00048623"/>
    </source>
</evidence>
<evidence type="ECO:0000256" key="6">
    <source>
        <dbReference type="ARBA" id="ARBA00015850"/>
    </source>
</evidence>
<comment type="subcellular location">
    <subcellularLocation>
        <location evidence="2 19">Cell membrane</location>
        <topology evidence="2 19">Multi-pass membrane protein</topology>
    </subcellularLocation>
</comment>
<dbReference type="Proteomes" id="UP000295304">
    <property type="component" value="Unassembled WGS sequence"/>
</dbReference>
<sequence length="283" mass="28773">MASDQDRAASRQTPPGGATPADRSGRIVGGIRALAADFLFSLTFLTRLPIPLSPTARARPMAQAMRAFPLVGALIGLISGIVLYVAAQSHLHPLACTMLALATAALMTGALHEDGLADVADGFGGGRDMPSKLAIMRDSTIGAYGAIALILVISLKATALGGLPGPGLGLGALVGAHALARGILPVVMLFSRPARSDGLGAGAGDVRPAVAWTAAAVGGLFALLPFGPRLGLIMIFFTVIAVMAFVWIAHRQIGGYTGDVLGAAEQIGEVTALLAVGAFWTYT</sequence>
<dbReference type="EC" id="2.7.8.26" evidence="5 19"/>
<evidence type="ECO:0000256" key="11">
    <source>
        <dbReference type="ARBA" id="ARBA00022842"/>
    </source>
</evidence>
<evidence type="ECO:0000256" key="2">
    <source>
        <dbReference type="ARBA" id="ARBA00004651"/>
    </source>
</evidence>
<accession>A0A4R3JIM6</accession>
<dbReference type="OrthoDB" id="9794626at2"/>
<comment type="similarity">
    <text evidence="4 19">Belongs to the CobS family.</text>
</comment>
<evidence type="ECO:0000313" key="22">
    <source>
        <dbReference type="Proteomes" id="UP000295304"/>
    </source>
</evidence>
<keyword evidence="22" id="KW-1185">Reference proteome</keyword>
<dbReference type="NCBIfam" id="TIGR00317">
    <property type="entry name" value="cobS"/>
    <property type="match status" value="1"/>
</dbReference>
<feature type="transmembrane region" description="Helical" evidence="19">
    <location>
        <begin position="232"/>
        <end position="249"/>
    </location>
</feature>
<evidence type="ECO:0000256" key="20">
    <source>
        <dbReference type="SAM" id="MobiDB-lite"/>
    </source>
</evidence>
<dbReference type="UniPathway" id="UPA00148">
    <property type="reaction ID" value="UER00238"/>
</dbReference>
<dbReference type="GO" id="GO:0009236">
    <property type="term" value="P:cobalamin biosynthetic process"/>
    <property type="evidence" value="ECO:0007669"/>
    <property type="project" value="UniProtKB-UniRule"/>
</dbReference>
<keyword evidence="13 19" id="KW-0472">Membrane</keyword>
<comment type="cofactor">
    <cofactor evidence="1 19">
        <name>Mg(2+)</name>
        <dbReference type="ChEBI" id="CHEBI:18420"/>
    </cofactor>
</comment>
<dbReference type="EMBL" id="SLZW01000001">
    <property type="protein sequence ID" value="TCS65136.1"/>
    <property type="molecule type" value="Genomic_DNA"/>
</dbReference>
<evidence type="ECO:0000256" key="4">
    <source>
        <dbReference type="ARBA" id="ARBA00010561"/>
    </source>
</evidence>
<comment type="catalytic activity">
    <reaction evidence="18 19">
        <text>alpha-ribazole 5'-phosphate + adenosylcob(III)inamide-GDP = adenosylcob(III)alamin 5'-phosphate + GMP + H(+)</text>
        <dbReference type="Rhea" id="RHEA:23560"/>
        <dbReference type="ChEBI" id="CHEBI:15378"/>
        <dbReference type="ChEBI" id="CHEBI:57918"/>
        <dbReference type="ChEBI" id="CHEBI:58115"/>
        <dbReference type="ChEBI" id="CHEBI:60487"/>
        <dbReference type="ChEBI" id="CHEBI:60493"/>
        <dbReference type="EC" id="2.7.8.26"/>
    </reaction>
</comment>
<evidence type="ECO:0000256" key="1">
    <source>
        <dbReference type="ARBA" id="ARBA00001946"/>
    </source>
</evidence>
<feature type="transmembrane region" description="Helical" evidence="19">
    <location>
        <begin position="141"/>
        <end position="162"/>
    </location>
</feature>
<evidence type="ECO:0000256" key="8">
    <source>
        <dbReference type="ARBA" id="ARBA00022573"/>
    </source>
</evidence>
<feature type="transmembrane region" description="Helical" evidence="19">
    <location>
        <begin position="168"/>
        <end position="189"/>
    </location>
</feature>
<evidence type="ECO:0000256" key="3">
    <source>
        <dbReference type="ARBA" id="ARBA00004663"/>
    </source>
</evidence>
<comment type="caution">
    <text evidence="21">The sequence shown here is derived from an EMBL/GenBank/DDBJ whole genome shotgun (WGS) entry which is preliminary data.</text>
</comment>
<dbReference type="HAMAP" id="MF_00719">
    <property type="entry name" value="CobS"/>
    <property type="match status" value="1"/>
</dbReference>
<keyword evidence="7 19" id="KW-1003">Cell membrane</keyword>
<dbReference type="GO" id="GO:0051073">
    <property type="term" value="F:adenosylcobinamide-GDP ribazoletransferase activity"/>
    <property type="evidence" value="ECO:0007669"/>
    <property type="project" value="UniProtKB-UniRule"/>
</dbReference>
<dbReference type="PANTHER" id="PTHR34148">
    <property type="entry name" value="ADENOSYLCOBINAMIDE-GDP RIBAZOLETRANSFERASE"/>
    <property type="match status" value="1"/>
</dbReference>
<protein>
    <recommendedName>
        <fullName evidence="6 19">Adenosylcobinamide-GDP ribazoletransferase</fullName>
        <ecNumber evidence="5 19">2.7.8.26</ecNumber>
    </recommendedName>
    <alternativeName>
        <fullName evidence="16 19">Cobalamin synthase</fullName>
    </alternativeName>
    <alternativeName>
        <fullName evidence="15 19">Cobalamin-5'-phosphate synthase</fullName>
    </alternativeName>
</protein>
<dbReference type="RefSeq" id="WP_132937846.1">
    <property type="nucleotide sequence ID" value="NZ_CP119676.1"/>
</dbReference>
<keyword evidence="11 19" id="KW-0460">Magnesium</keyword>
<evidence type="ECO:0000256" key="18">
    <source>
        <dbReference type="ARBA" id="ARBA00049504"/>
    </source>
</evidence>
<evidence type="ECO:0000256" key="16">
    <source>
        <dbReference type="ARBA" id="ARBA00032853"/>
    </source>
</evidence>
<evidence type="ECO:0000256" key="19">
    <source>
        <dbReference type="HAMAP-Rule" id="MF_00719"/>
    </source>
</evidence>
<evidence type="ECO:0000256" key="5">
    <source>
        <dbReference type="ARBA" id="ARBA00013200"/>
    </source>
</evidence>
<evidence type="ECO:0000256" key="9">
    <source>
        <dbReference type="ARBA" id="ARBA00022679"/>
    </source>
</evidence>
<evidence type="ECO:0000256" key="13">
    <source>
        <dbReference type="ARBA" id="ARBA00023136"/>
    </source>
</evidence>
<dbReference type="AlphaFoldDB" id="A0A4R3JIM6"/>
<evidence type="ECO:0000256" key="10">
    <source>
        <dbReference type="ARBA" id="ARBA00022692"/>
    </source>
</evidence>